<gene>
    <name evidence="1" type="ORF">MSG28_008174</name>
</gene>
<keyword evidence="2" id="KW-1185">Reference proteome</keyword>
<sequence>MSECRVGVGAEAERVALALELRSEHSATGSAGHGAYTTRPLRPAPPTTAPDTSLLIYTHTLILLCLYPTTTSQSARRVMMAGPRLRCASAAFRRRAVWTECTWQLERRCTSGPLHPLRRRALCDPDIARRTSTRWQGKPPTAATSGHKYPCV</sequence>
<name>A0ACC0JAA7_CHOFU</name>
<evidence type="ECO:0000313" key="1">
    <source>
        <dbReference type="EMBL" id="KAI8421045.1"/>
    </source>
</evidence>
<proteinExistence type="predicted"/>
<accession>A0ACC0JAA7</accession>
<reference evidence="1 2" key="1">
    <citation type="journal article" date="2022" name="Genome Biol. Evol.">
        <title>The Spruce Budworm Genome: Reconstructing the Evolutionary History of Antifreeze Proteins.</title>
        <authorList>
            <person name="Beliveau C."/>
            <person name="Gagne P."/>
            <person name="Picq S."/>
            <person name="Vernygora O."/>
            <person name="Keeling C.I."/>
            <person name="Pinkney K."/>
            <person name="Doucet D."/>
            <person name="Wen F."/>
            <person name="Johnston J.S."/>
            <person name="Maaroufi H."/>
            <person name="Boyle B."/>
            <person name="Laroche J."/>
            <person name="Dewar K."/>
            <person name="Juretic N."/>
            <person name="Blackburn G."/>
            <person name="Nisole A."/>
            <person name="Brunet B."/>
            <person name="Brandao M."/>
            <person name="Lumley L."/>
            <person name="Duan J."/>
            <person name="Quan G."/>
            <person name="Lucarotti C.J."/>
            <person name="Roe A.D."/>
            <person name="Sperling F.A.H."/>
            <person name="Levesque R.C."/>
            <person name="Cusson M."/>
        </authorList>
    </citation>
    <scope>NUCLEOTIDE SEQUENCE [LARGE SCALE GENOMIC DNA]</scope>
    <source>
        <strain evidence="1">Glfc:IPQL:Cfum</strain>
    </source>
</reference>
<dbReference type="Proteomes" id="UP001064048">
    <property type="component" value="Chromosome 13"/>
</dbReference>
<dbReference type="EMBL" id="CM046113">
    <property type="protein sequence ID" value="KAI8421045.1"/>
    <property type="molecule type" value="Genomic_DNA"/>
</dbReference>
<protein>
    <submittedName>
        <fullName evidence="1">Uncharacterized protein</fullName>
    </submittedName>
</protein>
<evidence type="ECO:0000313" key="2">
    <source>
        <dbReference type="Proteomes" id="UP001064048"/>
    </source>
</evidence>
<comment type="caution">
    <text evidence="1">The sequence shown here is derived from an EMBL/GenBank/DDBJ whole genome shotgun (WGS) entry which is preliminary data.</text>
</comment>
<organism evidence="1 2">
    <name type="scientific">Choristoneura fumiferana</name>
    <name type="common">Spruce budworm moth</name>
    <name type="synonym">Archips fumiferana</name>
    <dbReference type="NCBI Taxonomy" id="7141"/>
    <lineage>
        <taxon>Eukaryota</taxon>
        <taxon>Metazoa</taxon>
        <taxon>Ecdysozoa</taxon>
        <taxon>Arthropoda</taxon>
        <taxon>Hexapoda</taxon>
        <taxon>Insecta</taxon>
        <taxon>Pterygota</taxon>
        <taxon>Neoptera</taxon>
        <taxon>Endopterygota</taxon>
        <taxon>Lepidoptera</taxon>
        <taxon>Glossata</taxon>
        <taxon>Ditrysia</taxon>
        <taxon>Tortricoidea</taxon>
        <taxon>Tortricidae</taxon>
        <taxon>Tortricinae</taxon>
        <taxon>Choristoneura</taxon>
    </lineage>
</organism>